<evidence type="ECO:0000256" key="4">
    <source>
        <dbReference type="ARBA" id="ARBA00022777"/>
    </source>
</evidence>
<evidence type="ECO:0000256" key="2">
    <source>
        <dbReference type="ARBA" id="ARBA00022679"/>
    </source>
</evidence>
<name>A0A1Q9F318_SYMMI</name>
<evidence type="ECO:0000259" key="7">
    <source>
        <dbReference type="PROSITE" id="PS50011"/>
    </source>
</evidence>
<keyword evidence="3" id="KW-0547">Nucleotide-binding</keyword>
<evidence type="ECO:0000313" key="8">
    <source>
        <dbReference type="EMBL" id="OLQ14071.1"/>
    </source>
</evidence>
<feature type="region of interest" description="Disordered" evidence="6">
    <location>
        <begin position="347"/>
        <end position="368"/>
    </location>
</feature>
<dbReference type="InterPro" id="IPR011009">
    <property type="entry name" value="Kinase-like_dom_sf"/>
</dbReference>
<dbReference type="OrthoDB" id="432483at2759"/>
<keyword evidence="5" id="KW-0067">ATP-binding</keyword>
<dbReference type="GO" id="GO:0004674">
    <property type="term" value="F:protein serine/threonine kinase activity"/>
    <property type="evidence" value="ECO:0007669"/>
    <property type="project" value="UniProtKB-KW"/>
</dbReference>
<dbReference type="PROSITE" id="PS50011">
    <property type="entry name" value="PROTEIN_KINASE_DOM"/>
    <property type="match status" value="1"/>
</dbReference>
<reference evidence="8 9" key="1">
    <citation type="submission" date="2016-02" db="EMBL/GenBank/DDBJ databases">
        <title>Genome analysis of coral dinoflagellate symbionts highlights evolutionary adaptations to a symbiotic lifestyle.</title>
        <authorList>
            <person name="Aranda M."/>
            <person name="Li Y."/>
            <person name="Liew Y.J."/>
            <person name="Baumgarten S."/>
            <person name="Simakov O."/>
            <person name="Wilson M."/>
            <person name="Piel J."/>
            <person name="Ashoor H."/>
            <person name="Bougouffa S."/>
            <person name="Bajic V.B."/>
            <person name="Ryu T."/>
            <person name="Ravasi T."/>
            <person name="Bayer T."/>
            <person name="Micklem G."/>
            <person name="Kim H."/>
            <person name="Bhak J."/>
            <person name="Lajeunesse T.C."/>
            <person name="Voolstra C.R."/>
        </authorList>
    </citation>
    <scope>NUCLEOTIDE SEQUENCE [LARGE SCALE GENOMIC DNA]</scope>
    <source>
        <strain evidence="8 9">CCMP2467</strain>
    </source>
</reference>
<dbReference type="SUPFAM" id="SSF56112">
    <property type="entry name" value="Protein kinase-like (PK-like)"/>
    <property type="match status" value="1"/>
</dbReference>
<comment type="caution">
    <text evidence="8">The sequence shown here is derived from an EMBL/GenBank/DDBJ whole genome shotgun (WGS) entry which is preliminary data.</text>
</comment>
<dbReference type="Proteomes" id="UP000186817">
    <property type="component" value="Unassembled WGS sequence"/>
</dbReference>
<dbReference type="PANTHER" id="PTHR24353:SF147">
    <property type="entry name" value="CGMP-DEPENDENT SERINE_THREONIN PROTEIN KINASE-RELATED"/>
    <property type="match status" value="1"/>
</dbReference>
<proteinExistence type="predicted"/>
<protein>
    <submittedName>
        <fullName evidence="8">cGMP-dependent protein kinase 2</fullName>
    </submittedName>
</protein>
<evidence type="ECO:0000256" key="5">
    <source>
        <dbReference type="ARBA" id="ARBA00022840"/>
    </source>
</evidence>
<keyword evidence="1" id="KW-0723">Serine/threonine-protein kinase</keyword>
<dbReference type="Pfam" id="PF00069">
    <property type="entry name" value="Pkinase"/>
    <property type="match status" value="1"/>
</dbReference>
<dbReference type="PANTHER" id="PTHR24353">
    <property type="entry name" value="CYCLIC NUCLEOTIDE-DEPENDENT PROTEIN KINASE"/>
    <property type="match status" value="1"/>
</dbReference>
<keyword evidence="4 8" id="KW-0418">Kinase</keyword>
<organism evidence="8 9">
    <name type="scientific">Symbiodinium microadriaticum</name>
    <name type="common">Dinoflagellate</name>
    <name type="synonym">Zooxanthella microadriatica</name>
    <dbReference type="NCBI Taxonomy" id="2951"/>
    <lineage>
        <taxon>Eukaryota</taxon>
        <taxon>Sar</taxon>
        <taxon>Alveolata</taxon>
        <taxon>Dinophyceae</taxon>
        <taxon>Suessiales</taxon>
        <taxon>Symbiodiniaceae</taxon>
        <taxon>Symbiodinium</taxon>
    </lineage>
</organism>
<evidence type="ECO:0000313" key="9">
    <source>
        <dbReference type="Proteomes" id="UP000186817"/>
    </source>
</evidence>
<gene>
    <name evidence="8" type="primary">PRKG2</name>
    <name evidence="8" type="ORF">AK812_SmicGene1801</name>
</gene>
<keyword evidence="2" id="KW-0808">Transferase</keyword>
<sequence>MLPILEWIAGTDIAEWLVPSPDHLESSLKTFKDCELILSLLEVCDIPLPAPVAESIPPAYILVGPSQWGKDSRLDYPNSIVYDWEECLQTLQEGRSPSFFDGPFDEVAFIVCLSQWSGFGHIPHPNVNARTHQRLLASETFGGDLLRFTIRLWTLGVPAMLLFPPSLLSAVTPLPEIRRLEKGNRAGLWSLKPEDCVLTGEGRLKLIDFGLSKFIVHKTYTTCGTPDYFPPEIITSAGHDFDVDWWGVGVMTFELLAGNPPFEAAYPIHIYKNVLQGIGKVTFPAVTPAAKSLIRQLCVQVPKKRLPHGLDATTPPFQPSCETGPLANFSPNEKDVAECFRSKSQAPPLPEWQLFGPEGPSDEFSKAG</sequence>
<evidence type="ECO:0000256" key="3">
    <source>
        <dbReference type="ARBA" id="ARBA00022741"/>
    </source>
</evidence>
<dbReference type="EMBL" id="LSRX01000020">
    <property type="protein sequence ID" value="OLQ14071.1"/>
    <property type="molecule type" value="Genomic_DNA"/>
</dbReference>
<dbReference type="GO" id="GO:0005524">
    <property type="term" value="F:ATP binding"/>
    <property type="evidence" value="ECO:0007669"/>
    <property type="project" value="UniProtKB-KW"/>
</dbReference>
<dbReference type="SMART" id="SM00220">
    <property type="entry name" value="S_TKc"/>
    <property type="match status" value="1"/>
</dbReference>
<accession>A0A1Q9F318</accession>
<feature type="domain" description="Protein kinase" evidence="7">
    <location>
        <begin position="1"/>
        <end position="317"/>
    </location>
</feature>
<dbReference type="InterPro" id="IPR000719">
    <property type="entry name" value="Prot_kinase_dom"/>
</dbReference>
<evidence type="ECO:0000256" key="6">
    <source>
        <dbReference type="SAM" id="MobiDB-lite"/>
    </source>
</evidence>
<keyword evidence="9" id="KW-1185">Reference proteome</keyword>
<evidence type="ECO:0000256" key="1">
    <source>
        <dbReference type="ARBA" id="ARBA00022527"/>
    </source>
</evidence>
<dbReference type="Gene3D" id="1.10.510.10">
    <property type="entry name" value="Transferase(Phosphotransferase) domain 1"/>
    <property type="match status" value="1"/>
</dbReference>
<dbReference type="AlphaFoldDB" id="A0A1Q9F318"/>